<evidence type="ECO:0000313" key="3">
    <source>
        <dbReference type="Proteomes" id="UP000322634"/>
    </source>
</evidence>
<keyword evidence="3" id="KW-1185">Reference proteome</keyword>
<dbReference type="PANTHER" id="PTHR46246">
    <property type="entry name" value="GUANOSINE-3',5'-BIS(DIPHOSPHATE) 3'-PYROPHOSPHOHYDROLASE MESH1"/>
    <property type="match status" value="1"/>
</dbReference>
<dbReference type="SUPFAM" id="SSF109604">
    <property type="entry name" value="HD-domain/PDEase-like"/>
    <property type="match status" value="1"/>
</dbReference>
<evidence type="ECO:0000313" key="2">
    <source>
        <dbReference type="EMBL" id="TYC09341.1"/>
    </source>
</evidence>
<sequence length="257" mass="28472">MATAPETRPRATRTPPTDSGRPPGRCRLATTTAPLLPRTVPVRRDTHHALCGTSARLNGGTVEVFTHWRTWDEARAALVGTEIDLEAVGRAAEAAERWHGDQRRPTGAPYLEHLLEALEVLVSGPRVTDTAVLSAALLHDVVEDTSATLADVEAEFGPVVTELVDWVTKPPAGGAGRQARRAAKAAYLRRLRDAPRDAVLVKLADRVSNVQTLDRMPPDFQRRYYAETVTYIVPLAEAEPWFADWYAEWRRSFTHLK</sequence>
<dbReference type="OrthoDB" id="9802385at2"/>
<dbReference type="Proteomes" id="UP000322634">
    <property type="component" value="Unassembled WGS sequence"/>
</dbReference>
<dbReference type="EMBL" id="VSFF01000014">
    <property type="protein sequence ID" value="TYC09341.1"/>
    <property type="molecule type" value="Genomic_DNA"/>
</dbReference>
<proteinExistence type="predicted"/>
<gene>
    <name evidence="2" type="ORF">FXF65_34325</name>
</gene>
<feature type="compositionally biased region" description="Low complexity" evidence="1">
    <location>
        <begin position="1"/>
        <end position="17"/>
    </location>
</feature>
<dbReference type="Pfam" id="PF13328">
    <property type="entry name" value="HD_4"/>
    <property type="match status" value="1"/>
</dbReference>
<dbReference type="InterPro" id="IPR052194">
    <property type="entry name" value="MESH1"/>
</dbReference>
<dbReference type="Gene3D" id="1.10.3210.10">
    <property type="entry name" value="Hypothetical protein af1432"/>
    <property type="match status" value="1"/>
</dbReference>
<keyword evidence="2" id="KW-0378">Hydrolase</keyword>
<accession>A0A5D0TSQ0</accession>
<dbReference type="AlphaFoldDB" id="A0A5D0TSQ0"/>
<dbReference type="GO" id="GO:0008893">
    <property type="term" value="F:guanosine-3',5'-bis(diphosphate) 3'-diphosphatase activity"/>
    <property type="evidence" value="ECO:0007669"/>
    <property type="project" value="TreeGrafter"/>
</dbReference>
<name>A0A5D0TSQ0_9ACTN</name>
<dbReference type="PANTHER" id="PTHR46246:SF1">
    <property type="entry name" value="GUANOSINE-3',5'-BIS(DIPHOSPHATE) 3'-PYROPHOSPHOHYDROLASE MESH1"/>
    <property type="match status" value="1"/>
</dbReference>
<protein>
    <submittedName>
        <fullName evidence="2">Bifunctional (P)ppGpp synthetase/guanosine-3',5'-bis(Diphosphate) 3'-pyrophosphohydrolase</fullName>
    </submittedName>
</protein>
<organism evidence="2 3">
    <name type="scientific">Actinomadura syzygii</name>
    <dbReference type="NCBI Taxonomy" id="1427538"/>
    <lineage>
        <taxon>Bacteria</taxon>
        <taxon>Bacillati</taxon>
        <taxon>Actinomycetota</taxon>
        <taxon>Actinomycetes</taxon>
        <taxon>Streptosporangiales</taxon>
        <taxon>Thermomonosporaceae</taxon>
        <taxon>Actinomadura</taxon>
    </lineage>
</organism>
<comment type="caution">
    <text evidence="2">The sequence shown here is derived from an EMBL/GenBank/DDBJ whole genome shotgun (WGS) entry which is preliminary data.</text>
</comment>
<feature type="region of interest" description="Disordered" evidence="1">
    <location>
        <begin position="1"/>
        <end position="27"/>
    </location>
</feature>
<reference evidence="2 3" key="1">
    <citation type="submission" date="2019-08" db="EMBL/GenBank/DDBJ databases">
        <title>Actinomadura sp. nov. CYP1-5 isolated from mountain soil.</title>
        <authorList>
            <person name="Songsumanus A."/>
            <person name="Kuncharoen N."/>
            <person name="Kudo T."/>
            <person name="Yuki M."/>
            <person name="Igarashi Y."/>
            <person name="Tanasupawat S."/>
        </authorList>
    </citation>
    <scope>NUCLEOTIDE SEQUENCE [LARGE SCALE GENOMIC DNA]</scope>
    <source>
        <strain evidence="2 3">GKU157</strain>
    </source>
</reference>
<evidence type="ECO:0000256" key="1">
    <source>
        <dbReference type="SAM" id="MobiDB-lite"/>
    </source>
</evidence>